<dbReference type="InterPro" id="IPR012910">
    <property type="entry name" value="Plug_dom"/>
</dbReference>
<evidence type="ECO:0000259" key="11">
    <source>
        <dbReference type="Pfam" id="PF00593"/>
    </source>
</evidence>
<evidence type="ECO:0000313" key="13">
    <source>
        <dbReference type="EMBL" id="RAK51400.1"/>
    </source>
</evidence>
<evidence type="ECO:0000256" key="5">
    <source>
        <dbReference type="ARBA" id="ARBA00023077"/>
    </source>
</evidence>
<evidence type="ECO:0000313" key="14">
    <source>
        <dbReference type="Proteomes" id="UP000249725"/>
    </source>
</evidence>
<dbReference type="InterPro" id="IPR037066">
    <property type="entry name" value="Plug_dom_sf"/>
</dbReference>
<keyword evidence="4 8" id="KW-0812">Transmembrane</keyword>
<dbReference type="AlphaFoldDB" id="A0A328A9U2"/>
<name>A0A328A9U2_9CAUL</name>
<dbReference type="Gene3D" id="2.170.130.10">
    <property type="entry name" value="TonB-dependent receptor, plug domain"/>
    <property type="match status" value="1"/>
</dbReference>
<keyword evidence="6 8" id="KW-0472">Membrane</keyword>
<dbReference type="OrthoDB" id="7051241at2"/>
<organism evidence="13 14">
    <name type="scientific">Phenylobacterium deserti</name>
    <dbReference type="NCBI Taxonomy" id="1914756"/>
    <lineage>
        <taxon>Bacteria</taxon>
        <taxon>Pseudomonadati</taxon>
        <taxon>Pseudomonadota</taxon>
        <taxon>Alphaproteobacteria</taxon>
        <taxon>Caulobacterales</taxon>
        <taxon>Caulobacteraceae</taxon>
        <taxon>Phenylobacterium</taxon>
    </lineage>
</organism>
<evidence type="ECO:0000256" key="9">
    <source>
        <dbReference type="RuleBase" id="RU003357"/>
    </source>
</evidence>
<dbReference type="InterPro" id="IPR039426">
    <property type="entry name" value="TonB-dep_rcpt-like"/>
</dbReference>
<dbReference type="Gene3D" id="2.40.170.20">
    <property type="entry name" value="TonB-dependent receptor, beta-barrel domain"/>
    <property type="match status" value="1"/>
</dbReference>
<comment type="similarity">
    <text evidence="8 9">Belongs to the TonB-dependent receptor family.</text>
</comment>
<dbReference type="GO" id="GO:0009279">
    <property type="term" value="C:cell outer membrane"/>
    <property type="evidence" value="ECO:0007669"/>
    <property type="project" value="UniProtKB-SubCell"/>
</dbReference>
<dbReference type="Pfam" id="PF07715">
    <property type="entry name" value="Plug"/>
    <property type="match status" value="1"/>
</dbReference>
<keyword evidence="2 8" id="KW-0813">Transport</keyword>
<feature type="domain" description="TonB-dependent receptor plug" evidence="12">
    <location>
        <begin position="89"/>
        <end position="204"/>
    </location>
</feature>
<gene>
    <name evidence="13" type="ORF">DJ018_15800</name>
</gene>
<dbReference type="EMBL" id="QFYR01000004">
    <property type="protein sequence ID" value="RAK51400.1"/>
    <property type="molecule type" value="Genomic_DNA"/>
</dbReference>
<feature type="domain" description="TonB-dependent receptor-like beta-barrel" evidence="11">
    <location>
        <begin position="453"/>
        <end position="912"/>
    </location>
</feature>
<keyword evidence="7 8" id="KW-0998">Cell outer membrane</keyword>
<dbReference type="PROSITE" id="PS52016">
    <property type="entry name" value="TONB_DEPENDENT_REC_3"/>
    <property type="match status" value="1"/>
</dbReference>
<evidence type="ECO:0000256" key="1">
    <source>
        <dbReference type="ARBA" id="ARBA00004571"/>
    </source>
</evidence>
<keyword evidence="5 9" id="KW-0798">TonB box</keyword>
<reference evidence="14" key="1">
    <citation type="submission" date="2018-05" db="EMBL/GenBank/DDBJ databases">
        <authorList>
            <person name="Li X."/>
        </authorList>
    </citation>
    <scope>NUCLEOTIDE SEQUENCE [LARGE SCALE GENOMIC DNA]</scope>
    <source>
        <strain evidence="14">YIM 73061</strain>
    </source>
</reference>
<evidence type="ECO:0000256" key="2">
    <source>
        <dbReference type="ARBA" id="ARBA00022448"/>
    </source>
</evidence>
<comment type="caution">
    <text evidence="13">The sequence shown here is derived from an EMBL/GenBank/DDBJ whole genome shotgun (WGS) entry which is preliminary data.</text>
</comment>
<evidence type="ECO:0000259" key="12">
    <source>
        <dbReference type="Pfam" id="PF07715"/>
    </source>
</evidence>
<evidence type="ECO:0000256" key="6">
    <source>
        <dbReference type="ARBA" id="ARBA00023136"/>
    </source>
</evidence>
<evidence type="ECO:0000256" key="10">
    <source>
        <dbReference type="SAM" id="MobiDB-lite"/>
    </source>
</evidence>
<proteinExistence type="inferred from homology"/>
<dbReference type="InterPro" id="IPR000531">
    <property type="entry name" value="Beta-barrel_TonB"/>
</dbReference>
<comment type="subcellular location">
    <subcellularLocation>
        <location evidence="1 8">Cell outer membrane</location>
        <topology evidence="1 8">Multi-pass membrane protein</topology>
    </subcellularLocation>
</comment>
<dbReference type="Proteomes" id="UP000249725">
    <property type="component" value="Unassembled WGS sequence"/>
</dbReference>
<evidence type="ECO:0000256" key="4">
    <source>
        <dbReference type="ARBA" id="ARBA00022692"/>
    </source>
</evidence>
<evidence type="ECO:0000256" key="7">
    <source>
        <dbReference type="ARBA" id="ARBA00023237"/>
    </source>
</evidence>
<keyword evidence="3 8" id="KW-1134">Transmembrane beta strand</keyword>
<evidence type="ECO:0000256" key="3">
    <source>
        <dbReference type="ARBA" id="ARBA00022452"/>
    </source>
</evidence>
<accession>A0A328A9U2</accession>
<dbReference type="Pfam" id="PF00593">
    <property type="entry name" value="TonB_dep_Rec_b-barrel"/>
    <property type="match status" value="1"/>
</dbReference>
<keyword evidence="14" id="KW-1185">Reference proteome</keyword>
<protein>
    <submittedName>
        <fullName evidence="13">TonB-dependent receptor</fullName>
    </submittedName>
</protein>
<dbReference type="SUPFAM" id="SSF56935">
    <property type="entry name" value="Porins"/>
    <property type="match status" value="1"/>
</dbReference>
<sequence>MTKIRRGAPISRRGPSLPAWQEPHLHGRSLAAARTEALMTSAKSRLLAGALFSGLVAFAAPALAQSTAPDDVAVDEVVVTGSRIPRPNLEQPTPVTTLNSVAVQNAGTSSLGDILAQLPALSATGTARANSDSGANLGGLSLPDLRGLGAGRTLTLVNGKRHVAGDAGDMAVDLNSVPTALVDRVEVVTGGASAIYGSDAVSGVINIILKDRFEGVEIGGNAGGPLNGSYGRNYSLYGTVGKNFAGDRGNVTLTLFGDRQERVKGSSIRGLDNWATVVNPADTGPNDGIPDRLYRPNIQSEFFGPNGAVAAVNPLTGDIVPVTLFDRAGIPVGVPTRVGSNSFYFGQFAEPCQYCDDSDATAVLVPRLNRKGAASTVRYEITPNLTLRGDVKYVETHVMDTFSPSFTELEFMLPSDNAFITPAIAAALAPYAGQELYVSRYNYDIGGRNDDTWRKTFRAVAELDGKVDAGFADVSWQASYNFGRTRNSFHGVNGVIPGNFYAAVDAVRDPASGQIRCRMDVPATWNGDYTPPDASTLRAGACVPFNLFGAQNNQAAFDYVTYEGDRKHVIGQQVGTLSFNFDTERFLRLPGGALAFAGGLEWRRETSRNINDELVQSGITETAPQPNASGGFEVREAFVEFDAPILKDAPFAYRLSLNGAVRAADYSHAGDATSYKVGGIWAPVPDVTLRGSYSKAVRAPNITEAFLPATAGFNVIMDPCDIQNRNAKPNRAANCQALGVAFDNATDTSLPGVTSGNADLKPETAKTWTAGLVFQPRWTPGLSLTVDYYDIQIEDAISFLDPQDAAEKCVDGPELAQEYCDLITRDPLSRQITAYRSSYLNQAALKTAGYDIQLAYTRDVGPGRVTASLNANYIEKLRQYAFQDYPETVDRQEAELGNPRWSYISSLSYAQGPVTLTW</sequence>
<dbReference type="PANTHER" id="PTHR47234:SF2">
    <property type="entry name" value="TONB-DEPENDENT RECEPTOR"/>
    <property type="match status" value="1"/>
</dbReference>
<dbReference type="PANTHER" id="PTHR47234">
    <property type="match status" value="1"/>
</dbReference>
<keyword evidence="13" id="KW-0675">Receptor</keyword>
<feature type="region of interest" description="Disordered" evidence="10">
    <location>
        <begin position="1"/>
        <end position="22"/>
    </location>
</feature>
<evidence type="ECO:0000256" key="8">
    <source>
        <dbReference type="PROSITE-ProRule" id="PRU01360"/>
    </source>
</evidence>
<dbReference type="InterPro" id="IPR036942">
    <property type="entry name" value="Beta-barrel_TonB_sf"/>
</dbReference>